<feature type="transmembrane region" description="Helical" evidence="1">
    <location>
        <begin position="117"/>
        <end position="137"/>
    </location>
</feature>
<organism evidence="2 3">
    <name type="scientific">Candidatus Mancarchaeum acidiphilum</name>
    <dbReference type="NCBI Taxonomy" id="1920749"/>
    <lineage>
        <taxon>Archaea</taxon>
        <taxon>Candidatus Micrarchaeota</taxon>
        <taxon>Candidatus Mancarchaeum</taxon>
    </lineage>
</organism>
<accession>A0A218NMB5</accession>
<keyword evidence="1" id="KW-0472">Membrane</keyword>
<dbReference type="AlphaFoldDB" id="A0A218NMB5"/>
<sequence>MIIKADFREDNIHSDSLFIANFIWLSFVYLLLGSLLLYAIVMLSLKVSYGAIFLLWFFGFVTNIIFGLSYMFVPGLMHSKYAAYDTIRAEFYVFNTGIIIFFISNILKYAIAEQLGLALIIIAIFINTINVLNMTLYQKRNKNKKSESN</sequence>
<feature type="transmembrane region" description="Helical" evidence="1">
    <location>
        <begin position="21"/>
        <end position="41"/>
    </location>
</feature>
<keyword evidence="1" id="KW-1133">Transmembrane helix</keyword>
<evidence type="ECO:0000313" key="2">
    <source>
        <dbReference type="EMBL" id="ASI13603.1"/>
    </source>
</evidence>
<feature type="transmembrane region" description="Helical" evidence="1">
    <location>
        <begin position="91"/>
        <end position="111"/>
    </location>
</feature>
<dbReference type="RefSeq" id="WP_088819765.1">
    <property type="nucleotide sequence ID" value="NZ_CP019964.1"/>
</dbReference>
<gene>
    <name evidence="2" type="ORF">Mia14_0273</name>
</gene>
<protein>
    <submittedName>
        <fullName evidence="2">Multipass membrane protein</fullName>
    </submittedName>
</protein>
<evidence type="ECO:0000256" key="1">
    <source>
        <dbReference type="SAM" id="Phobius"/>
    </source>
</evidence>
<dbReference type="KEGG" id="marh:Mia14_0273"/>
<keyword evidence="3" id="KW-1185">Reference proteome</keyword>
<keyword evidence="1" id="KW-0812">Transmembrane</keyword>
<name>A0A218NMB5_9ARCH</name>
<feature type="transmembrane region" description="Helical" evidence="1">
    <location>
        <begin position="47"/>
        <end position="70"/>
    </location>
</feature>
<proteinExistence type="predicted"/>
<dbReference type="Proteomes" id="UP000197679">
    <property type="component" value="Chromosome"/>
</dbReference>
<dbReference type="EMBL" id="CP019964">
    <property type="protein sequence ID" value="ASI13603.1"/>
    <property type="molecule type" value="Genomic_DNA"/>
</dbReference>
<reference evidence="2 3" key="1">
    <citation type="journal article" date="2017" name="Nat. Commun.">
        <title>'ARMAN' archaea depend on association with euryarchaeal host in culture and in situ.</title>
        <authorList>
            <person name="Golyshina O."/>
            <person name="Toshchakov S."/>
            <person name="Makarova K."/>
            <person name="Gavrilov S."/>
            <person name="Korzhenkov A."/>
            <person name="La Cono V."/>
            <person name="Arcadi E."/>
            <person name="Nechitaylo T."/>
            <person name="Ferrer M."/>
            <person name="Kublanov I."/>
            <person name="Wolf Y."/>
            <person name="Yakimov M."/>
            <person name="Golyshin P."/>
            <person name="Slesarev A."/>
            <person name="Kozyavkin S."/>
        </authorList>
    </citation>
    <scope>NUCLEOTIDE SEQUENCE [LARGE SCALE GENOMIC DNA]</scope>
    <source>
        <strain evidence="2 3">Mia14</strain>
    </source>
</reference>
<dbReference type="GeneID" id="33313830"/>
<evidence type="ECO:0000313" key="3">
    <source>
        <dbReference type="Proteomes" id="UP000197679"/>
    </source>
</evidence>
<dbReference type="OrthoDB" id="387360at2157"/>